<evidence type="ECO:0000313" key="2">
    <source>
        <dbReference type="EMBL" id="PWG65581.1"/>
    </source>
</evidence>
<sequence>MFDPEQKKPSWGSRISSWVAGIGFLTFTAAIVYGLAGPIWTLLQHLSRHPAFIIGLSGFIVWMVGCIFWHYFKRKEQPTE</sequence>
<keyword evidence="1" id="KW-0472">Membrane</keyword>
<keyword evidence="3" id="KW-1185">Reference proteome</keyword>
<reference evidence="2 3" key="1">
    <citation type="journal article" date="2018" name="Int. J. Syst. Evol. Microbiol.">
        <title>Bifidobacterium callitrichidarum sp. nov. from the faeces of the emperor tamarin (Saguinus imperator).</title>
        <authorList>
            <person name="Modesto M."/>
            <person name="Michelini S."/>
            <person name="Sansosti M.C."/>
            <person name="De Filippo C."/>
            <person name="Cavalieri D."/>
            <person name="Qvirist L."/>
            <person name="Andlid T."/>
            <person name="Spiezio C."/>
            <person name="Sandri C."/>
            <person name="Pascarelli S."/>
            <person name="Sgorbati B."/>
            <person name="Mattarelli P."/>
        </authorList>
    </citation>
    <scope>NUCLEOTIDE SEQUENCE [LARGE SCALE GENOMIC DNA]</scope>
    <source>
        <strain evidence="2 3">TRI 5</strain>
    </source>
</reference>
<evidence type="ECO:0000313" key="3">
    <source>
        <dbReference type="Proteomes" id="UP000245876"/>
    </source>
</evidence>
<dbReference type="AlphaFoldDB" id="A0A2U2N8Q7"/>
<dbReference type="EMBL" id="QFFM01000012">
    <property type="protein sequence ID" value="PWG65581.1"/>
    <property type="molecule type" value="Genomic_DNA"/>
</dbReference>
<evidence type="ECO:0000256" key="1">
    <source>
        <dbReference type="SAM" id="Phobius"/>
    </source>
</evidence>
<proteinExistence type="predicted"/>
<protein>
    <submittedName>
        <fullName evidence="2">Uncharacterized protein</fullName>
    </submittedName>
</protein>
<dbReference type="Gene3D" id="1.20.210.10">
    <property type="entry name" value="Cytochrome c oxidase-like, subunit I domain"/>
    <property type="match status" value="1"/>
</dbReference>
<name>A0A2U2N8Q7_9BIFI</name>
<dbReference type="InterPro" id="IPR036927">
    <property type="entry name" value="Cyt_c_oxase-like_su1_sf"/>
</dbReference>
<feature type="transmembrane region" description="Helical" evidence="1">
    <location>
        <begin position="52"/>
        <end position="72"/>
    </location>
</feature>
<comment type="caution">
    <text evidence="2">The sequence shown here is derived from an EMBL/GenBank/DDBJ whole genome shotgun (WGS) entry which is preliminary data.</text>
</comment>
<accession>A0A2U2N8Q7</accession>
<organism evidence="2 3">
    <name type="scientific">Bifidobacterium callitrichidarum</name>
    <dbReference type="NCBI Taxonomy" id="2052941"/>
    <lineage>
        <taxon>Bacteria</taxon>
        <taxon>Bacillati</taxon>
        <taxon>Actinomycetota</taxon>
        <taxon>Actinomycetes</taxon>
        <taxon>Bifidobacteriales</taxon>
        <taxon>Bifidobacteriaceae</taxon>
        <taxon>Bifidobacterium</taxon>
    </lineage>
</organism>
<keyword evidence="1" id="KW-1133">Transmembrane helix</keyword>
<dbReference type="Proteomes" id="UP000245876">
    <property type="component" value="Unassembled WGS sequence"/>
</dbReference>
<keyword evidence="1" id="KW-0812">Transmembrane</keyword>
<feature type="transmembrane region" description="Helical" evidence="1">
    <location>
        <begin position="15"/>
        <end position="40"/>
    </location>
</feature>
<gene>
    <name evidence="2" type="ORF">DF196_06500</name>
</gene>
<dbReference type="RefSeq" id="WP_109057050.1">
    <property type="nucleotide sequence ID" value="NZ_QFFM01000012.1"/>
</dbReference>